<dbReference type="GO" id="GO:0003677">
    <property type="term" value="F:DNA binding"/>
    <property type="evidence" value="ECO:0007669"/>
    <property type="project" value="UniProtKB-KW"/>
</dbReference>
<reference evidence="1" key="1">
    <citation type="submission" date="2020-08" db="EMBL/GenBank/DDBJ databases">
        <title>Genome public.</title>
        <authorList>
            <person name="Liu C."/>
            <person name="Sun Q."/>
        </authorList>
    </citation>
    <scope>NUCLEOTIDE SEQUENCE</scope>
    <source>
        <strain evidence="1">NSJ-23</strain>
    </source>
</reference>
<dbReference type="Proteomes" id="UP000628736">
    <property type="component" value="Unassembled WGS sequence"/>
</dbReference>
<accession>A0A8J6J8U8</accession>
<sequence length="63" mass="7563">MEENRFMRVDNVAKELDVSNSHAYRIMKALNDELEAMGYMVVSSRVNRAFFMKKFCYKEEEEM</sequence>
<keyword evidence="1" id="KW-0238">DNA-binding</keyword>
<dbReference type="AlphaFoldDB" id="A0A8J6J8U8"/>
<evidence type="ECO:0000313" key="2">
    <source>
        <dbReference type="Proteomes" id="UP000628736"/>
    </source>
</evidence>
<comment type="caution">
    <text evidence="1">The sequence shown here is derived from an EMBL/GenBank/DDBJ whole genome shotgun (WGS) entry which is preliminary data.</text>
</comment>
<proteinExistence type="predicted"/>
<organism evidence="1 2">
    <name type="scientific">Flintibacter hominis</name>
    <dbReference type="NCBI Taxonomy" id="2763048"/>
    <lineage>
        <taxon>Bacteria</taxon>
        <taxon>Bacillati</taxon>
        <taxon>Bacillota</taxon>
        <taxon>Clostridia</taxon>
        <taxon>Eubacteriales</taxon>
        <taxon>Flintibacter</taxon>
    </lineage>
</organism>
<keyword evidence="2" id="KW-1185">Reference proteome</keyword>
<dbReference type="RefSeq" id="WP_186852319.1">
    <property type="nucleotide sequence ID" value="NZ_JACOPO010000002.1"/>
</dbReference>
<name>A0A8J6J8U8_9FIRM</name>
<dbReference type="EMBL" id="JACOPO010000002">
    <property type="protein sequence ID" value="MBC5722057.1"/>
    <property type="molecule type" value="Genomic_DNA"/>
</dbReference>
<gene>
    <name evidence="1" type="ORF">H8S11_04405</name>
</gene>
<evidence type="ECO:0000313" key="1">
    <source>
        <dbReference type="EMBL" id="MBC5722057.1"/>
    </source>
</evidence>
<protein>
    <submittedName>
        <fullName evidence="1">DNA-binding protein</fullName>
    </submittedName>
</protein>